<proteinExistence type="predicted"/>
<dbReference type="EMBL" id="JAMXWF010000062">
    <property type="protein sequence ID" value="MDQ6413563.1"/>
    <property type="molecule type" value="Genomic_DNA"/>
</dbReference>
<reference evidence="2" key="1">
    <citation type="submission" date="2022-06" db="EMBL/GenBank/DDBJ databases">
        <title>PHB producers.</title>
        <authorList>
            <person name="Besaury L."/>
        </authorList>
    </citation>
    <scope>NUCLEOTIDE SEQUENCE</scope>
    <source>
        <strain evidence="2 3">SEWS6</strain>
    </source>
</reference>
<dbReference type="RefSeq" id="WP_266261883.1">
    <property type="nucleotide sequence ID" value="NZ_JAMXWF010000062.1"/>
</dbReference>
<name>A0AAP5BLM9_9BURK</name>
<evidence type="ECO:0000313" key="1">
    <source>
        <dbReference type="EMBL" id="MCX4151753.1"/>
    </source>
</evidence>
<accession>A0AAP5BLM9</accession>
<dbReference type="EMBL" id="JAPKHW010000062">
    <property type="protein sequence ID" value="MCX4151753.1"/>
    <property type="molecule type" value="Genomic_DNA"/>
</dbReference>
<comment type="caution">
    <text evidence="2">The sequence shown here is derived from an EMBL/GenBank/DDBJ whole genome shotgun (WGS) entry which is preliminary data.</text>
</comment>
<protein>
    <submittedName>
        <fullName evidence="2">Uncharacterized protein</fullName>
    </submittedName>
</protein>
<evidence type="ECO:0000313" key="4">
    <source>
        <dbReference type="Proteomes" id="UP001242288"/>
    </source>
</evidence>
<organism evidence="2 4">
    <name type="scientific">Paraburkholderia madseniana</name>
    <dbReference type="NCBI Taxonomy" id="2599607"/>
    <lineage>
        <taxon>Bacteria</taxon>
        <taxon>Pseudomonadati</taxon>
        <taxon>Pseudomonadota</taxon>
        <taxon>Betaproteobacteria</taxon>
        <taxon>Burkholderiales</taxon>
        <taxon>Burkholderiaceae</taxon>
        <taxon>Paraburkholderia</taxon>
    </lineage>
</organism>
<dbReference type="AlphaFoldDB" id="A0AAP5BLM9"/>
<evidence type="ECO:0000313" key="2">
    <source>
        <dbReference type="EMBL" id="MDQ6413563.1"/>
    </source>
</evidence>
<evidence type="ECO:0000313" key="3">
    <source>
        <dbReference type="Proteomes" id="UP001209412"/>
    </source>
</evidence>
<gene>
    <name evidence="2" type="ORF">NIE36_41290</name>
    <name evidence="1" type="ORF">OSB80_41400</name>
</gene>
<sequence>MNSVDHQRTGKARIARTEMKGTMMSEHPQDKRPTQVLFVDEARHLLSGQSALHSSAFAESPSPEEMAGYVVDMLRTYADVELTAEQRTEAVGVVRALPSDDATMERFVKNSEGNQLLTFLADALKARLAKPSHLL</sequence>
<keyword evidence="3" id="KW-1185">Reference proteome</keyword>
<dbReference type="Proteomes" id="UP001242288">
    <property type="component" value="Unassembled WGS sequence"/>
</dbReference>
<dbReference type="Proteomes" id="UP001209412">
    <property type="component" value="Unassembled WGS sequence"/>
</dbReference>